<dbReference type="AlphaFoldDB" id="A0A382HJ62"/>
<feature type="domain" description="Pyruvate kinase C-terminal" evidence="1">
    <location>
        <begin position="5"/>
        <end position="110"/>
    </location>
</feature>
<dbReference type="InterPro" id="IPR036918">
    <property type="entry name" value="Pyrv_Knase_C_sf"/>
</dbReference>
<dbReference type="GO" id="GO:0004743">
    <property type="term" value="F:pyruvate kinase activity"/>
    <property type="evidence" value="ECO:0007669"/>
    <property type="project" value="InterPro"/>
</dbReference>
<proteinExistence type="predicted"/>
<protein>
    <recommendedName>
        <fullName evidence="1">Pyruvate kinase C-terminal domain-containing protein</fullName>
    </recommendedName>
</protein>
<dbReference type="GO" id="GO:0000287">
    <property type="term" value="F:magnesium ion binding"/>
    <property type="evidence" value="ECO:0007669"/>
    <property type="project" value="InterPro"/>
</dbReference>
<accession>A0A382HJ62</accession>
<organism evidence="2">
    <name type="scientific">marine metagenome</name>
    <dbReference type="NCBI Taxonomy" id="408172"/>
    <lineage>
        <taxon>unclassified sequences</taxon>
        <taxon>metagenomes</taxon>
        <taxon>ecological metagenomes</taxon>
    </lineage>
</organism>
<dbReference type="InterPro" id="IPR001697">
    <property type="entry name" value="Pyr_Knase"/>
</dbReference>
<gene>
    <name evidence="2" type="ORF">METZ01_LOCUS240202</name>
</gene>
<dbReference type="SUPFAM" id="SSF52935">
    <property type="entry name" value="PK C-terminal domain-like"/>
    <property type="match status" value="1"/>
</dbReference>
<name>A0A382HJ62_9ZZZZ</name>
<evidence type="ECO:0000259" key="1">
    <source>
        <dbReference type="Pfam" id="PF02887"/>
    </source>
</evidence>
<reference evidence="2" key="1">
    <citation type="submission" date="2018-05" db="EMBL/GenBank/DDBJ databases">
        <authorList>
            <person name="Lanie J.A."/>
            <person name="Ng W.-L."/>
            <person name="Kazmierczak K.M."/>
            <person name="Andrzejewski T.M."/>
            <person name="Davidsen T.M."/>
            <person name="Wayne K.J."/>
            <person name="Tettelin H."/>
            <person name="Glass J.I."/>
            <person name="Rusch D."/>
            <person name="Podicherti R."/>
            <person name="Tsui H.-C.T."/>
            <person name="Winkler M.E."/>
        </authorList>
    </citation>
    <scope>NUCLEOTIDE SEQUENCE</scope>
</reference>
<sequence length="117" mass="13123">QHLTLASVLMAEALGVRCVVVITRRGVMAEFVSNCRPRSCSIFAFTNVRQARRKMMLNRGVKPFRIAFSTEPEKTLQTAFRVLREREGLPCGEKVVVLSDVLAGVDKIDALQIRHLP</sequence>
<dbReference type="Gene3D" id="3.40.1380.20">
    <property type="entry name" value="Pyruvate kinase, C-terminal domain"/>
    <property type="match status" value="1"/>
</dbReference>
<evidence type="ECO:0000313" key="2">
    <source>
        <dbReference type="EMBL" id="SVB87348.1"/>
    </source>
</evidence>
<dbReference type="Pfam" id="PF02887">
    <property type="entry name" value="PK_C"/>
    <property type="match status" value="1"/>
</dbReference>
<dbReference type="InterPro" id="IPR015795">
    <property type="entry name" value="Pyrv_Knase_C"/>
</dbReference>
<feature type="non-terminal residue" evidence="2">
    <location>
        <position position="1"/>
    </location>
</feature>
<dbReference type="GO" id="GO:0030955">
    <property type="term" value="F:potassium ion binding"/>
    <property type="evidence" value="ECO:0007669"/>
    <property type="project" value="InterPro"/>
</dbReference>
<dbReference type="PANTHER" id="PTHR11817">
    <property type="entry name" value="PYRUVATE KINASE"/>
    <property type="match status" value="1"/>
</dbReference>
<dbReference type="EMBL" id="UINC01061602">
    <property type="protein sequence ID" value="SVB87348.1"/>
    <property type="molecule type" value="Genomic_DNA"/>
</dbReference>